<feature type="coiled-coil region" evidence="9">
    <location>
        <begin position="339"/>
        <end position="421"/>
    </location>
</feature>
<feature type="domain" description="ABC transmembrane type-1" evidence="10">
    <location>
        <begin position="59"/>
        <end position="244"/>
    </location>
</feature>
<feature type="transmembrane region" description="Helical" evidence="8">
    <location>
        <begin position="225"/>
        <end position="247"/>
    </location>
</feature>
<keyword evidence="9" id="KW-0175">Coiled coil</keyword>
<dbReference type="Proteomes" id="UP000237865">
    <property type="component" value="Unassembled WGS sequence"/>
</dbReference>
<evidence type="ECO:0000256" key="1">
    <source>
        <dbReference type="ARBA" id="ARBA00004651"/>
    </source>
</evidence>
<dbReference type="RefSeq" id="WP_028127099.1">
    <property type="nucleotide sequence ID" value="NZ_PHNE01000006.1"/>
</dbReference>
<dbReference type="InterPro" id="IPR000515">
    <property type="entry name" value="MetI-like"/>
</dbReference>
<dbReference type="GO" id="GO:0015846">
    <property type="term" value="P:polyamine transport"/>
    <property type="evidence" value="ECO:0007669"/>
    <property type="project" value="InterPro"/>
</dbReference>
<keyword evidence="6 8" id="KW-1133">Transmembrane helix</keyword>
<evidence type="ECO:0000256" key="8">
    <source>
        <dbReference type="RuleBase" id="RU363032"/>
    </source>
</evidence>
<dbReference type="PROSITE" id="PS50928">
    <property type="entry name" value="ABC_TM1"/>
    <property type="match status" value="1"/>
</dbReference>
<feature type="transmembrane region" description="Helical" evidence="8">
    <location>
        <begin position="59"/>
        <end position="84"/>
    </location>
</feature>
<evidence type="ECO:0000256" key="9">
    <source>
        <dbReference type="SAM" id="Coils"/>
    </source>
</evidence>
<dbReference type="Gene3D" id="1.10.3720.10">
    <property type="entry name" value="MetI-like"/>
    <property type="match status" value="1"/>
</dbReference>
<dbReference type="SUPFAM" id="SSF161098">
    <property type="entry name" value="MetI-like"/>
    <property type="match status" value="1"/>
</dbReference>
<reference evidence="11 12" key="1">
    <citation type="submission" date="2017-11" db="EMBL/GenBank/DDBJ databases">
        <title>Genome sequence of Entomoplasma lucivorax PIPN-2 (ATCC 49196).</title>
        <authorList>
            <person name="Lo W.-S."/>
            <person name="Gasparich G.E."/>
            <person name="Kuo C.-H."/>
        </authorList>
    </citation>
    <scope>NUCLEOTIDE SEQUENCE [LARGE SCALE GENOMIC DNA]</scope>
    <source>
        <strain evidence="11 12">PIPN-2</strain>
    </source>
</reference>
<evidence type="ECO:0000313" key="12">
    <source>
        <dbReference type="Proteomes" id="UP000237865"/>
    </source>
</evidence>
<protein>
    <submittedName>
        <fullName evidence="11">Spermidine/putrescine ABC transporter permease</fullName>
    </submittedName>
</protein>
<dbReference type="Pfam" id="PF00528">
    <property type="entry name" value="BPD_transp_1"/>
    <property type="match status" value="1"/>
</dbReference>
<evidence type="ECO:0000256" key="6">
    <source>
        <dbReference type="ARBA" id="ARBA00022989"/>
    </source>
</evidence>
<comment type="caution">
    <text evidence="11">The sequence shown here is derived from an EMBL/GenBank/DDBJ whole genome shotgun (WGS) entry which is preliminary data.</text>
</comment>
<dbReference type="GO" id="GO:0005886">
    <property type="term" value="C:plasma membrane"/>
    <property type="evidence" value="ECO:0007669"/>
    <property type="project" value="UniProtKB-SubCell"/>
</dbReference>
<accession>A0A2S5R9Y8</accession>
<evidence type="ECO:0000256" key="5">
    <source>
        <dbReference type="ARBA" id="ARBA00022692"/>
    </source>
</evidence>
<feature type="transmembrane region" description="Helical" evidence="8">
    <location>
        <begin position="96"/>
        <end position="119"/>
    </location>
</feature>
<dbReference type="PRINTS" id="PR00909">
    <property type="entry name" value="SPERMDNBNDNG"/>
</dbReference>
<evidence type="ECO:0000256" key="3">
    <source>
        <dbReference type="ARBA" id="ARBA00022448"/>
    </source>
</evidence>
<evidence type="ECO:0000313" key="11">
    <source>
        <dbReference type="EMBL" id="PPE04113.1"/>
    </source>
</evidence>
<gene>
    <name evidence="11" type="primary">potC</name>
    <name evidence="11" type="ORF">ELUCI_v1c08930</name>
</gene>
<dbReference type="InterPro" id="IPR051789">
    <property type="entry name" value="Bact_Polyamine_Transport"/>
</dbReference>
<dbReference type="Gene3D" id="3.40.190.10">
    <property type="entry name" value="Periplasmic binding protein-like II"/>
    <property type="match status" value="2"/>
</dbReference>
<dbReference type="STRING" id="1399797.GCA_000518285_01056"/>
<comment type="similarity">
    <text evidence="2">Belongs to the binding-protein-dependent transport system permease family. CysTW subfamily.</text>
</comment>
<keyword evidence="5 8" id="KW-0812">Transmembrane</keyword>
<keyword evidence="12" id="KW-1185">Reference proteome</keyword>
<evidence type="ECO:0000259" key="10">
    <source>
        <dbReference type="PROSITE" id="PS50928"/>
    </source>
</evidence>
<dbReference type="PANTHER" id="PTHR43848:SF2">
    <property type="entry name" value="PUTRESCINE TRANSPORT SYSTEM PERMEASE PROTEIN POTI"/>
    <property type="match status" value="1"/>
</dbReference>
<dbReference type="GO" id="GO:0042597">
    <property type="term" value="C:periplasmic space"/>
    <property type="evidence" value="ECO:0007669"/>
    <property type="project" value="InterPro"/>
</dbReference>
<dbReference type="InterPro" id="IPR035906">
    <property type="entry name" value="MetI-like_sf"/>
</dbReference>
<dbReference type="GO" id="GO:0055085">
    <property type="term" value="P:transmembrane transport"/>
    <property type="evidence" value="ECO:0007669"/>
    <property type="project" value="InterPro"/>
</dbReference>
<dbReference type="GO" id="GO:0019808">
    <property type="term" value="F:polyamine binding"/>
    <property type="evidence" value="ECO:0007669"/>
    <property type="project" value="InterPro"/>
</dbReference>
<dbReference type="CDD" id="cd06261">
    <property type="entry name" value="TM_PBP2"/>
    <property type="match status" value="1"/>
</dbReference>
<dbReference type="Pfam" id="PF01547">
    <property type="entry name" value="SBP_bac_1"/>
    <property type="match status" value="1"/>
</dbReference>
<comment type="subcellular location">
    <subcellularLocation>
        <location evidence="1 8">Cell membrane</location>
        <topology evidence="1 8">Multi-pass membrane protein</topology>
    </subcellularLocation>
</comment>
<evidence type="ECO:0000256" key="4">
    <source>
        <dbReference type="ARBA" id="ARBA00022475"/>
    </source>
</evidence>
<organism evidence="11 12">
    <name type="scientific">Williamsoniiplasma lucivorax</name>
    <dbReference type="NCBI Taxonomy" id="209274"/>
    <lineage>
        <taxon>Bacteria</taxon>
        <taxon>Bacillati</taxon>
        <taxon>Mycoplasmatota</taxon>
        <taxon>Mollicutes</taxon>
        <taxon>Entomoplasmatales</taxon>
        <taxon>Williamsoniiplasma</taxon>
    </lineage>
</organism>
<feature type="transmembrane region" description="Helical" evidence="8">
    <location>
        <begin position="574"/>
        <end position="594"/>
    </location>
</feature>
<dbReference type="AlphaFoldDB" id="A0A2S5R9Y8"/>
<dbReference type="NCBIfam" id="NF043073">
    <property type="entry name" value="MMSYN1_0195"/>
    <property type="match status" value="1"/>
</dbReference>
<dbReference type="InterPro" id="IPR006059">
    <property type="entry name" value="SBP"/>
</dbReference>
<feature type="transmembrane region" description="Helical" evidence="8">
    <location>
        <begin position="9"/>
        <end position="29"/>
    </location>
</feature>
<dbReference type="InterPro" id="IPR050022">
    <property type="entry name" value="MMSYN1_0195-like"/>
</dbReference>
<keyword evidence="3 8" id="KW-0813">Transport</keyword>
<dbReference type="InterPro" id="IPR001188">
    <property type="entry name" value="Sperm_putr-bd"/>
</dbReference>
<feature type="transmembrane region" description="Helical" evidence="8">
    <location>
        <begin position="125"/>
        <end position="144"/>
    </location>
</feature>
<dbReference type="PANTHER" id="PTHR43848">
    <property type="entry name" value="PUTRESCINE TRANSPORT SYSTEM PERMEASE PROTEIN POTI"/>
    <property type="match status" value="1"/>
</dbReference>
<keyword evidence="7 8" id="KW-0472">Membrane</keyword>
<proteinExistence type="inferred from homology"/>
<sequence>MKKFFKSSYFAIVMAFIYVPVIIMIIFSFNDGDTTMVWNGFSAKWYSDFFQDSTFLKSIITSLFVAVISTVLSLLIGVSAAIGLGRTKKITQRKWFGVANIPLINADVVTAVSLMVVFLISGIQFGIFTLIMAHVSFNVPYVLITVMPRLRKIDPALLEAGRDLGAKPSQVLFKIILPILKPAIITAAAIAFAMSFDDFIISYFTGGDQTNVSTFIYTLKKMKPVVFAFGTILVGVIVITIVGWNAFSITKEQKLQKIEQLKKGIYKTKQLSKLQKEQAHLQMLINNNLVLTKTKKLNLWIKYFILKMHISIVSSWNYDKKITRLEWKRNKLKSEISREQRYYSRLKSATKKAQKLNKQLAQTTDVKRAAKLTIQIDKLNEKIEILKEEIEWIESRDQAQLEKAQEIALKIQKLKDDLKNEDKPSKKIIAWYHKKIKYLEEWKIEIEEGKNKYKLRMILEHLKEISERKYESIRLLTERMHVLKKLVFLESAVAAKIDEQILAETNAEQLEHLKAKKTQLLNDYNLFLTKKLSKVDLKIVGVMSKIQKEKTKLAPDYDEDVKHTKGFFARTWKIGLVSILGIASFTGLTVAYVMNNIYDLVVANWGDYIDRSLITDFEKRYDVKVNYQEFDSNETLYNKLYTFDYDVMVPSDYMVQKLVSENRLLKLSDKEWAEQINLENYFSPQDHITKETISQTLIDVMKKSPIEVQGQKQNITDYAVPYFWGEVIMLVNPTESNKKFLADRGIEYNPATGQITNPEQLSWHIFWEAVEADKRLVLNFDAKNLFMMAEEVRNQKANVESVEDVDANYKLLEKLLYKSNVSLNSDEIINKVGTGNFDFSMIYNGDALAGNKIYNGEDSEAETEQVSEDGKTHFIFGSPAKQHGPGKVEGSNIWSDNMVVSKTSKNKFLAIQFMNFIIEKYQDISASQGPTAPGTSAIDALIGPEGAYEKYKDLYIPSKNGEAFKYNRTLDDYLMDKFNELITGKIN</sequence>
<dbReference type="EMBL" id="PHNE01000006">
    <property type="protein sequence ID" value="PPE04113.1"/>
    <property type="molecule type" value="Genomic_DNA"/>
</dbReference>
<evidence type="ECO:0000256" key="7">
    <source>
        <dbReference type="ARBA" id="ARBA00023136"/>
    </source>
</evidence>
<name>A0A2S5R9Y8_9MOLU</name>
<dbReference type="SUPFAM" id="SSF53850">
    <property type="entry name" value="Periplasmic binding protein-like II"/>
    <property type="match status" value="1"/>
</dbReference>
<keyword evidence="4" id="KW-1003">Cell membrane</keyword>
<evidence type="ECO:0000256" key="2">
    <source>
        <dbReference type="ARBA" id="ARBA00007069"/>
    </source>
</evidence>